<dbReference type="EMBL" id="CM000643">
    <property type="protein sequence ID" value="EED91290.1"/>
    <property type="molecule type" value="Genomic_DNA"/>
</dbReference>
<reference evidence="2 3" key="2">
    <citation type="journal article" date="2008" name="Nature">
        <title>The Phaeodactylum genome reveals the evolutionary history of diatom genomes.</title>
        <authorList>
            <person name="Bowler C."/>
            <person name="Allen A.E."/>
            <person name="Badger J.H."/>
            <person name="Grimwood J."/>
            <person name="Jabbari K."/>
            <person name="Kuo A."/>
            <person name="Maheswari U."/>
            <person name="Martens C."/>
            <person name="Maumus F."/>
            <person name="Otillar R.P."/>
            <person name="Rayko E."/>
            <person name="Salamov A."/>
            <person name="Vandepoele K."/>
            <person name="Beszteri B."/>
            <person name="Gruber A."/>
            <person name="Heijde M."/>
            <person name="Katinka M."/>
            <person name="Mock T."/>
            <person name="Valentin K."/>
            <person name="Verret F."/>
            <person name="Berges J.A."/>
            <person name="Brownlee C."/>
            <person name="Cadoret J.P."/>
            <person name="Chiovitti A."/>
            <person name="Choi C.J."/>
            <person name="Coesel S."/>
            <person name="De Martino A."/>
            <person name="Detter J.C."/>
            <person name="Durkin C."/>
            <person name="Falciatore A."/>
            <person name="Fournet J."/>
            <person name="Haruta M."/>
            <person name="Huysman M.J."/>
            <person name="Jenkins B.D."/>
            <person name="Jiroutova K."/>
            <person name="Jorgensen R.E."/>
            <person name="Joubert Y."/>
            <person name="Kaplan A."/>
            <person name="Kroger N."/>
            <person name="Kroth P.G."/>
            <person name="La Roche J."/>
            <person name="Lindquist E."/>
            <person name="Lommer M."/>
            <person name="Martin-Jezequel V."/>
            <person name="Lopez P.J."/>
            <person name="Lucas S."/>
            <person name="Mangogna M."/>
            <person name="McGinnis K."/>
            <person name="Medlin L.K."/>
            <person name="Montsant A."/>
            <person name="Oudot-Le Secq M.P."/>
            <person name="Napoli C."/>
            <person name="Obornik M."/>
            <person name="Parker M.S."/>
            <person name="Petit J.L."/>
            <person name="Porcel B.M."/>
            <person name="Poulsen N."/>
            <person name="Robison M."/>
            <person name="Rychlewski L."/>
            <person name="Rynearson T.A."/>
            <person name="Schmutz J."/>
            <person name="Shapiro H."/>
            <person name="Siaut M."/>
            <person name="Stanley M."/>
            <person name="Sussman M.R."/>
            <person name="Taylor A.R."/>
            <person name="Vardi A."/>
            <person name="von Dassow P."/>
            <person name="Vyverman W."/>
            <person name="Willis A."/>
            <person name="Wyrwicz L.S."/>
            <person name="Rokhsar D.S."/>
            <person name="Weissenbach J."/>
            <person name="Armbrust E.V."/>
            <person name="Green B.R."/>
            <person name="Van de Peer Y."/>
            <person name="Grigoriev I.V."/>
        </authorList>
    </citation>
    <scope>NUCLEOTIDE SEQUENCE [LARGE SCALE GENOMIC DNA]</scope>
    <source>
        <strain evidence="2 3">CCMP1335</strain>
    </source>
</reference>
<dbReference type="PaxDb" id="35128-Thaps6422"/>
<protein>
    <submittedName>
        <fullName evidence="2">Uncharacterized protein</fullName>
    </submittedName>
</protein>
<dbReference type="HOGENOM" id="CLU_614695_0_0_1"/>
<name>B8C498_THAPS</name>
<dbReference type="AlphaFoldDB" id="B8C498"/>
<dbReference type="InParanoid" id="B8C498"/>
<dbReference type="OMA" id="YREESHD"/>
<organism evidence="2 3">
    <name type="scientific">Thalassiosira pseudonana</name>
    <name type="common">Marine diatom</name>
    <name type="synonym">Cyclotella nana</name>
    <dbReference type="NCBI Taxonomy" id="35128"/>
    <lineage>
        <taxon>Eukaryota</taxon>
        <taxon>Sar</taxon>
        <taxon>Stramenopiles</taxon>
        <taxon>Ochrophyta</taxon>
        <taxon>Bacillariophyta</taxon>
        <taxon>Coscinodiscophyceae</taxon>
        <taxon>Thalassiosirophycidae</taxon>
        <taxon>Thalassiosirales</taxon>
        <taxon>Thalassiosiraceae</taxon>
        <taxon>Thalassiosira</taxon>
    </lineage>
</organism>
<reference evidence="2 3" key="1">
    <citation type="journal article" date="2004" name="Science">
        <title>The genome of the diatom Thalassiosira pseudonana: ecology, evolution, and metabolism.</title>
        <authorList>
            <person name="Armbrust E.V."/>
            <person name="Berges J.A."/>
            <person name="Bowler C."/>
            <person name="Green B.R."/>
            <person name="Martinez D."/>
            <person name="Putnam N.H."/>
            <person name="Zhou S."/>
            <person name="Allen A.E."/>
            <person name="Apt K.E."/>
            <person name="Bechner M."/>
            <person name="Brzezinski M.A."/>
            <person name="Chaal B.K."/>
            <person name="Chiovitti A."/>
            <person name="Davis A.K."/>
            <person name="Demarest M.S."/>
            <person name="Detter J.C."/>
            <person name="Glavina T."/>
            <person name="Goodstein D."/>
            <person name="Hadi M.Z."/>
            <person name="Hellsten U."/>
            <person name="Hildebrand M."/>
            <person name="Jenkins B.D."/>
            <person name="Jurka J."/>
            <person name="Kapitonov V.V."/>
            <person name="Kroger N."/>
            <person name="Lau W.W."/>
            <person name="Lane T.W."/>
            <person name="Larimer F.W."/>
            <person name="Lippmeier J.C."/>
            <person name="Lucas S."/>
            <person name="Medina M."/>
            <person name="Montsant A."/>
            <person name="Obornik M."/>
            <person name="Parker M.S."/>
            <person name="Palenik B."/>
            <person name="Pazour G.J."/>
            <person name="Richardson P.M."/>
            <person name="Rynearson T.A."/>
            <person name="Saito M.A."/>
            <person name="Schwartz D.C."/>
            <person name="Thamatrakoln K."/>
            <person name="Valentin K."/>
            <person name="Vardi A."/>
            <person name="Wilkerson F.P."/>
            <person name="Rokhsar D.S."/>
        </authorList>
    </citation>
    <scope>NUCLEOTIDE SEQUENCE [LARGE SCALE GENOMIC DNA]</scope>
    <source>
        <strain evidence="2 3">CCMP1335</strain>
    </source>
</reference>
<sequence length="446" mass="49276">MTMVFTFPHDFDKLALRHRRRADLWQRLQSLSVVIVKSIKIFTAFGLIISLAVLIIAGICLLIAAVVALARGGGGGGGHRGNHPLMLKLRYLLFQLRQILWLYAIFGGGSQQDPFLREVAGDLAFMMSCCVGSSMHPFFWMRLGGMRRRWNRGGSVSRRGWGTSSWRNRNWGDGDTTADETDGIAMVRRGSWGNVENETQQHNTSRANSSAALSQLDDQQRGLLSIAVEFLFGADHKHKELEKWKFRLAIILTLSTTSGGKGVSLREMLPYTDSPPSSADSSSAISEALKVVSYFNGKPLESSDNETSSSGIDSRFCFPEIMAEMDYDIHTTSQKILSLGSSEFAPPSLDINNTFASVLFKIDDDVDNLGEMTLTTTSGETPRYFYERPFVLTELSQQQFGQCALLGLLNFIGIVWIQNAVEPGGLSVLPAASVSIDNLADTKCWY</sequence>
<feature type="transmembrane region" description="Helical" evidence="1">
    <location>
        <begin position="41"/>
        <end position="70"/>
    </location>
</feature>
<gene>
    <name evidence="2" type="ORF">THAPSDRAFT_6422</name>
</gene>
<dbReference type="RefSeq" id="XP_002291183.1">
    <property type="nucleotide sequence ID" value="XM_002291147.1"/>
</dbReference>
<dbReference type="Proteomes" id="UP000001449">
    <property type="component" value="Chromosome 6"/>
</dbReference>
<evidence type="ECO:0000313" key="3">
    <source>
        <dbReference type="Proteomes" id="UP000001449"/>
    </source>
</evidence>
<accession>B8C498</accession>
<evidence type="ECO:0000256" key="1">
    <source>
        <dbReference type="SAM" id="Phobius"/>
    </source>
</evidence>
<evidence type="ECO:0000313" key="2">
    <source>
        <dbReference type="EMBL" id="EED91290.1"/>
    </source>
</evidence>
<dbReference type="eggNOG" id="ENOG502SK7Y">
    <property type="taxonomic scope" value="Eukaryota"/>
</dbReference>
<keyword evidence="1" id="KW-0812">Transmembrane</keyword>
<proteinExistence type="predicted"/>
<dbReference type="GeneID" id="7444547"/>
<keyword evidence="1" id="KW-0472">Membrane</keyword>
<dbReference type="KEGG" id="tps:THAPSDRAFT_6422"/>
<keyword evidence="1" id="KW-1133">Transmembrane helix</keyword>
<keyword evidence="3" id="KW-1185">Reference proteome</keyword>